<dbReference type="SUPFAM" id="SSF100950">
    <property type="entry name" value="NagB/RpiA/CoA transferase-like"/>
    <property type="match status" value="1"/>
</dbReference>
<protein>
    <recommendedName>
        <fullName evidence="1">Glucosamine/galactosamine-6-phosphate isomerase domain-containing protein</fullName>
    </recommendedName>
</protein>
<dbReference type="EMBL" id="UOEF01000284">
    <property type="protein sequence ID" value="VAV99410.1"/>
    <property type="molecule type" value="Genomic_DNA"/>
</dbReference>
<organism evidence="2">
    <name type="scientific">hydrothermal vent metagenome</name>
    <dbReference type="NCBI Taxonomy" id="652676"/>
    <lineage>
        <taxon>unclassified sequences</taxon>
        <taxon>metagenomes</taxon>
        <taxon>ecological metagenomes</taxon>
    </lineage>
</organism>
<dbReference type="InterPro" id="IPR006148">
    <property type="entry name" value="Glc/Gal-6P_isomerase"/>
</dbReference>
<gene>
    <name evidence="2" type="ORF">MNBD_ALPHA04-2338</name>
</gene>
<evidence type="ECO:0000313" key="2">
    <source>
        <dbReference type="EMBL" id="VAV99410.1"/>
    </source>
</evidence>
<name>A0A3B0S0K1_9ZZZZ</name>
<feature type="non-terminal residue" evidence="2">
    <location>
        <position position="114"/>
    </location>
</feature>
<dbReference type="InterPro" id="IPR037171">
    <property type="entry name" value="NagB/RpiA_transferase-like"/>
</dbReference>
<proteinExistence type="predicted"/>
<dbReference type="Gene3D" id="3.40.50.1360">
    <property type="match status" value="1"/>
</dbReference>
<reference evidence="2" key="1">
    <citation type="submission" date="2018-06" db="EMBL/GenBank/DDBJ databases">
        <authorList>
            <person name="Zhirakovskaya E."/>
        </authorList>
    </citation>
    <scope>NUCLEOTIDE SEQUENCE</scope>
</reference>
<dbReference type="AlphaFoldDB" id="A0A3B0S0K1"/>
<sequence length="114" mass="12636">MSELEDAMDGLDLDDLPIDDEAQPEWWDFDDPAEMINAVAGDIQFIIESALDARGEALLALPADDEALPVLEALAERQIKWKYVTIIPTHDYLVPVDDPRSAVKALATLFLTRG</sequence>
<dbReference type="Pfam" id="PF01182">
    <property type="entry name" value="Glucosamine_iso"/>
    <property type="match status" value="1"/>
</dbReference>
<accession>A0A3B0S0K1</accession>
<dbReference type="GO" id="GO:0005975">
    <property type="term" value="P:carbohydrate metabolic process"/>
    <property type="evidence" value="ECO:0007669"/>
    <property type="project" value="InterPro"/>
</dbReference>
<feature type="domain" description="Glucosamine/galactosamine-6-phosphate isomerase" evidence="1">
    <location>
        <begin position="31"/>
        <end position="112"/>
    </location>
</feature>
<evidence type="ECO:0000259" key="1">
    <source>
        <dbReference type="Pfam" id="PF01182"/>
    </source>
</evidence>